<feature type="region of interest" description="Disordered" evidence="1">
    <location>
        <begin position="1"/>
        <end position="23"/>
    </location>
</feature>
<evidence type="ECO:0000313" key="3">
    <source>
        <dbReference type="Proteomes" id="UP000034854"/>
    </source>
</evidence>
<proteinExistence type="predicted"/>
<protein>
    <submittedName>
        <fullName evidence="2">Uncharacterized protein</fullName>
    </submittedName>
</protein>
<organism evidence="2 3">
    <name type="scientific">Candidatus Curtissbacteria bacterium GW2011_GWA1_41_11</name>
    <dbReference type="NCBI Taxonomy" id="1618409"/>
    <lineage>
        <taxon>Bacteria</taxon>
        <taxon>Candidatus Curtissiibacteriota</taxon>
    </lineage>
</organism>
<evidence type="ECO:0000313" key="2">
    <source>
        <dbReference type="EMBL" id="KKR86293.1"/>
    </source>
</evidence>
<sequence length="372" mass="41098">MPEGKEVPDIERSKPEGPAHELTSKVVLDAATDSMRSKAKMVGLAEYLKDIAGKPRGTATGGKEDLNSHSEEFIVRDSEGIQVKSLQELQAQLAELGASFELLGVESIGNPNQKVSAVVQGVDESNPKSGFERPVVAEGPHMVLAPFAVDKTGQLHVFRTIQYRTGSAQVDTPRGFADAKTLESGEQLYEVEEAGEKVKANMERVLGEEAGEGLLQIKRVVYLGSPRVNASFVTSKSALFGVEVDYDKFVQSSKIITEQELQRRREQEQHEGLIGGILDINLSEYVNYKRNSEIPRDLTADAGSDMVVIDFMGKQLDKLNRRQSVETEAHKGFKKSNPTGYLEYMLHRSKANKPESYEANKIKADRFAEKIK</sequence>
<dbReference type="AlphaFoldDB" id="A0A0G0UBF0"/>
<dbReference type="EMBL" id="LCAG01000017">
    <property type="protein sequence ID" value="KKR86293.1"/>
    <property type="molecule type" value="Genomic_DNA"/>
</dbReference>
<accession>A0A0G0UBF0</accession>
<comment type="caution">
    <text evidence="2">The sequence shown here is derived from an EMBL/GenBank/DDBJ whole genome shotgun (WGS) entry which is preliminary data.</text>
</comment>
<reference evidence="2 3" key="1">
    <citation type="journal article" date="2015" name="Nature">
        <title>rRNA introns, odd ribosomes, and small enigmatic genomes across a large radiation of phyla.</title>
        <authorList>
            <person name="Brown C.T."/>
            <person name="Hug L.A."/>
            <person name="Thomas B.C."/>
            <person name="Sharon I."/>
            <person name="Castelle C.J."/>
            <person name="Singh A."/>
            <person name="Wilkins M.J."/>
            <person name="Williams K.H."/>
            <person name="Banfield J.F."/>
        </authorList>
    </citation>
    <scope>NUCLEOTIDE SEQUENCE [LARGE SCALE GENOMIC DNA]</scope>
</reference>
<name>A0A0G0UBF0_9BACT</name>
<dbReference type="Proteomes" id="UP000034854">
    <property type="component" value="Unassembled WGS sequence"/>
</dbReference>
<evidence type="ECO:0000256" key="1">
    <source>
        <dbReference type="SAM" id="MobiDB-lite"/>
    </source>
</evidence>
<gene>
    <name evidence="2" type="ORF">UU34_C0017G0009</name>
</gene>